<gene>
    <name evidence="1" type="ORF">LTS18_001489</name>
</gene>
<evidence type="ECO:0000313" key="1">
    <source>
        <dbReference type="EMBL" id="KAK3063306.1"/>
    </source>
</evidence>
<evidence type="ECO:0000313" key="2">
    <source>
        <dbReference type="Proteomes" id="UP001186974"/>
    </source>
</evidence>
<keyword evidence="2" id="KW-1185">Reference proteome</keyword>
<sequence length="233" mass="26951">MSKIAERKIMRMFGCDDIEELKLKLVCHRKFEPILETFVRGFIPSGYMETGESFYLWTINFIEIIENGIIECEEHISAVPETEDWRAFNFQLNFMYRTYTEFRSVLMTQQSQVDGIRACFYLFRFLRYSFRPARNTALAKDLLTTLNLSPLEAGADLPDGTIPPVQTSRERERPDRLKKLIFQVQDDGTIVCLKDEVKHTWPPSPPKETVSEAAIPAEHRATDTIPSKAESSE</sequence>
<dbReference type="EMBL" id="JAWDJW010006905">
    <property type="protein sequence ID" value="KAK3063306.1"/>
    <property type="molecule type" value="Genomic_DNA"/>
</dbReference>
<comment type="caution">
    <text evidence="1">The sequence shown here is derived from an EMBL/GenBank/DDBJ whole genome shotgun (WGS) entry which is preliminary data.</text>
</comment>
<proteinExistence type="predicted"/>
<dbReference type="Proteomes" id="UP001186974">
    <property type="component" value="Unassembled WGS sequence"/>
</dbReference>
<reference evidence="1" key="1">
    <citation type="submission" date="2024-09" db="EMBL/GenBank/DDBJ databases">
        <title>Black Yeasts Isolated from many extreme environments.</title>
        <authorList>
            <person name="Coleine C."/>
            <person name="Stajich J.E."/>
            <person name="Selbmann L."/>
        </authorList>
    </citation>
    <scope>NUCLEOTIDE SEQUENCE</scope>
    <source>
        <strain evidence="1">CCFEE 5737</strain>
    </source>
</reference>
<organism evidence="1 2">
    <name type="scientific">Coniosporium uncinatum</name>
    <dbReference type="NCBI Taxonomy" id="93489"/>
    <lineage>
        <taxon>Eukaryota</taxon>
        <taxon>Fungi</taxon>
        <taxon>Dikarya</taxon>
        <taxon>Ascomycota</taxon>
        <taxon>Pezizomycotina</taxon>
        <taxon>Dothideomycetes</taxon>
        <taxon>Dothideomycetes incertae sedis</taxon>
        <taxon>Coniosporium</taxon>
    </lineage>
</organism>
<accession>A0ACC3D7X0</accession>
<protein>
    <submittedName>
        <fullName evidence="1">Uncharacterized protein</fullName>
    </submittedName>
</protein>
<name>A0ACC3D7X0_9PEZI</name>